<dbReference type="InterPro" id="IPR020023">
    <property type="entry name" value="PseG"/>
</dbReference>
<organism evidence="3 4">
    <name type="scientific">Bizionia myxarmorum</name>
    <dbReference type="NCBI Taxonomy" id="291186"/>
    <lineage>
        <taxon>Bacteria</taxon>
        <taxon>Pseudomonadati</taxon>
        <taxon>Bacteroidota</taxon>
        <taxon>Flavobacteriia</taxon>
        <taxon>Flavobacteriales</taxon>
        <taxon>Flavobacteriaceae</taxon>
        <taxon>Bizionia</taxon>
    </lineage>
</organism>
<proteinExistence type="predicted"/>
<sequence length="339" mass="38986">MQEKKILFRADGNSEIGLGHLYRTFALIEMLKENYECRLVTRSDSELIIIPKTYKVDLVPVSIYINDEPKWLAENYNTSANLIIADGYAFDSNYQKEIKKLGYKLIYIDDLTTIENSADIVINHSLVVTREHFQAKPYTKFALGSHFAMLRPKFIEVAKKSKQPKKIKEAFISFGGVDFYDLTSKAVEALINIKSIHKIHVLIGAAYKHQNIFEIETRNSNVKIYRNLSEEEVIGVMQKCQLAIIPSSTISYEVCSVKMLIICGYFIDNQELIYKGLKKNNVIFPAGDYTLYNISKFEGIINEVINSDISTQNQMLKNQKKLFDGKQKQRFLNIINTLY</sequence>
<accession>A0A5D0RCV4</accession>
<reference evidence="3 4" key="1">
    <citation type="submission" date="2019-08" db="EMBL/GenBank/DDBJ databases">
        <title>Genomes of Antarctic Bizionia species.</title>
        <authorList>
            <person name="Bowman J.P."/>
        </authorList>
    </citation>
    <scope>NUCLEOTIDE SEQUENCE [LARGE SCALE GENOMIC DNA]</scope>
    <source>
        <strain evidence="3 4">ADA-4</strain>
    </source>
</reference>
<dbReference type="Gene3D" id="3.40.50.2000">
    <property type="entry name" value="Glycogen Phosphorylase B"/>
    <property type="match status" value="1"/>
</dbReference>
<dbReference type="EMBL" id="VSKK01000001">
    <property type="protein sequence ID" value="TYB78756.1"/>
    <property type="molecule type" value="Genomic_DNA"/>
</dbReference>
<gene>
    <name evidence="3" type="primary">pseG</name>
    <name evidence="3" type="ORF">ES674_02975</name>
</gene>
<evidence type="ECO:0000313" key="3">
    <source>
        <dbReference type="EMBL" id="TYB78756.1"/>
    </source>
</evidence>
<dbReference type="GO" id="GO:0016787">
    <property type="term" value="F:hydrolase activity"/>
    <property type="evidence" value="ECO:0007669"/>
    <property type="project" value="UniProtKB-KW"/>
</dbReference>
<dbReference type="SUPFAM" id="SSF53756">
    <property type="entry name" value="UDP-Glycosyltransferase/glycogen phosphorylase"/>
    <property type="match status" value="1"/>
</dbReference>
<feature type="active site" description="Proton acceptor" evidence="1">
    <location>
        <position position="20"/>
    </location>
</feature>
<keyword evidence="3" id="KW-0378">Hydrolase</keyword>
<protein>
    <submittedName>
        <fullName evidence="3">UDP-2,4-diacetamido-2,4, 6-trideoxy-beta-L-altropyranose hydrolase</fullName>
        <ecNumber evidence="3">3.6.1.57</ecNumber>
    </submittedName>
</protein>
<feature type="binding site" evidence="2">
    <location>
        <position position="253"/>
    </location>
    <ligand>
        <name>substrate</name>
    </ligand>
</feature>
<keyword evidence="4" id="KW-1185">Reference proteome</keyword>
<dbReference type="AlphaFoldDB" id="A0A5D0RCV4"/>
<comment type="caution">
    <text evidence="3">The sequence shown here is derived from an EMBL/GenBank/DDBJ whole genome shotgun (WGS) entry which is preliminary data.</text>
</comment>
<evidence type="ECO:0000313" key="4">
    <source>
        <dbReference type="Proteomes" id="UP000323720"/>
    </source>
</evidence>
<dbReference type="NCBIfam" id="TIGR03590">
    <property type="entry name" value="PseG"/>
    <property type="match status" value="1"/>
</dbReference>
<dbReference type="RefSeq" id="WP_148402493.1">
    <property type="nucleotide sequence ID" value="NZ_VSKK01000001.1"/>
</dbReference>
<evidence type="ECO:0000256" key="1">
    <source>
        <dbReference type="PIRSR" id="PIRSR620023-1"/>
    </source>
</evidence>
<name>A0A5D0RCV4_9FLAO</name>
<dbReference type="EC" id="3.6.1.57" evidence="3"/>
<evidence type="ECO:0000256" key="2">
    <source>
        <dbReference type="PIRSR" id="PIRSR620023-2"/>
    </source>
</evidence>
<dbReference type="OrthoDB" id="6290225at2"/>
<dbReference type="Proteomes" id="UP000323720">
    <property type="component" value="Unassembled WGS sequence"/>
</dbReference>
<dbReference type="Gene3D" id="3.40.50.11190">
    <property type="match status" value="1"/>
</dbReference>
<feature type="binding site" evidence="2">
    <location>
        <position position="151"/>
    </location>
    <ligand>
        <name>substrate</name>
    </ligand>
</feature>